<evidence type="ECO:0000313" key="2">
    <source>
        <dbReference type="Proteomes" id="UP001176940"/>
    </source>
</evidence>
<accession>A0ABN9KY99</accession>
<comment type="caution">
    <text evidence="1">The sequence shown here is derived from an EMBL/GenBank/DDBJ whole genome shotgun (WGS) entry which is preliminary data.</text>
</comment>
<protein>
    <submittedName>
        <fullName evidence="1">Uncharacterized protein</fullName>
    </submittedName>
</protein>
<dbReference type="Proteomes" id="UP001176940">
    <property type="component" value="Unassembled WGS sequence"/>
</dbReference>
<sequence>MCIQTSFNAPHDPVCLGSCCLALAAPVSVSLSCTPSVNVIILYPKCQCHYPVPQVSMSLSCTPSVSVIILYPNVSVIILYPKCQRHYPVPQVSVSLSSTPSVSVIILYPKCQVQRSLQDTPCNEHRQQQVHCLIKIQREERWERPRICDLQEGAT</sequence>
<dbReference type="EMBL" id="CAUEEQ010004113">
    <property type="protein sequence ID" value="CAJ0926683.1"/>
    <property type="molecule type" value="Genomic_DNA"/>
</dbReference>
<keyword evidence="2" id="KW-1185">Reference proteome</keyword>
<organism evidence="1 2">
    <name type="scientific">Ranitomeya imitator</name>
    <name type="common">mimic poison frog</name>
    <dbReference type="NCBI Taxonomy" id="111125"/>
    <lineage>
        <taxon>Eukaryota</taxon>
        <taxon>Metazoa</taxon>
        <taxon>Chordata</taxon>
        <taxon>Craniata</taxon>
        <taxon>Vertebrata</taxon>
        <taxon>Euteleostomi</taxon>
        <taxon>Amphibia</taxon>
        <taxon>Batrachia</taxon>
        <taxon>Anura</taxon>
        <taxon>Neobatrachia</taxon>
        <taxon>Hyloidea</taxon>
        <taxon>Dendrobatidae</taxon>
        <taxon>Dendrobatinae</taxon>
        <taxon>Ranitomeya</taxon>
    </lineage>
</organism>
<gene>
    <name evidence="1" type="ORF">RIMI_LOCUS2846590</name>
</gene>
<name>A0ABN9KY99_9NEOB</name>
<reference evidence="1" key="1">
    <citation type="submission" date="2023-07" db="EMBL/GenBank/DDBJ databases">
        <authorList>
            <person name="Stuckert A."/>
        </authorList>
    </citation>
    <scope>NUCLEOTIDE SEQUENCE</scope>
</reference>
<proteinExistence type="predicted"/>
<evidence type="ECO:0000313" key="1">
    <source>
        <dbReference type="EMBL" id="CAJ0926683.1"/>
    </source>
</evidence>